<evidence type="ECO:0000313" key="2">
    <source>
        <dbReference type="Proteomes" id="UP001642409"/>
    </source>
</evidence>
<comment type="caution">
    <text evidence="1">The sequence shown here is derived from an EMBL/GenBank/DDBJ whole genome shotgun (WGS) entry which is preliminary data.</text>
</comment>
<reference evidence="1 2" key="1">
    <citation type="submission" date="2024-07" db="EMBL/GenBank/DDBJ databases">
        <authorList>
            <person name="Akdeniz Z."/>
        </authorList>
    </citation>
    <scope>NUCLEOTIDE SEQUENCE [LARGE SCALE GENOMIC DNA]</scope>
</reference>
<proteinExistence type="predicted"/>
<name>A0ABP1GF18_9EUKA</name>
<protein>
    <submittedName>
        <fullName evidence="1">Hypothetical_protein</fullName>
    </submittedName>
</protein>
<gene>
    <name evidence="1" type="ORF">HINF_LOCUS398</name>
</gene>
<evidence type="ECO:0000313" key="1">
    <source>
        <dbReference type="EMBL" id="CAL5970458.1"/>
    </source>
</evidence>
<organism evidence="1 2">
    <name type="scientific">Hexamita inflata</name>
    <dbReference type="NCBI Taxonomy" id="28002"/>
    <lineage>
        <taxon>Eukaryota</taxon>
        <taxon>Metamonada</taxon>
        <taxon>Diplomonadida</taxon>
        <taxon>Hexamitidae</taxon>
        <taxon>Hexamitinae</taxon>
        <taxon>Hexamita</taxon>
    </lineage>
</organism>
<keyword evidence="2" id="KW-1185">Reference proteome</keyword>
<dbReference type="Proteomes" id="UP001642409">
    <property type="component" value="Unassembled WGS sequence"/>
</dbReference>
<accession>A0ABP1GF18</accession>
<sequence length="377" mass="43183">MTQTQIGNAELEFTNTASSILHVNRSGLTRQEIIQKINTMPADQQDDFWYSMSFNLNKCAQVLQQYYLNVYKQRNSAINSFNSSIQQANRSQNSQIQKVLQQSINTSGNQLNDSSKMAIPCIKLPYQLQEAENEVTLQRTKSTRATFSDVPSDFDSFSDRDFEILRQQFRQRLADAKGPDLLQKAGAIYTDVVAKYVQQRDLPEPENCCSILMDDISNQRSQSLSQRPNANIRSQLQTQIQSQPQLQQVVQKQQQPITTHLDKDFLVANLKKALNQLANVQSSDLELTQNIDRVKCSQFWDKVAQLSNQSKTTVIQSYNFWFAARQKLSETEQEAIQQFVRSNKHRNVKSLVDEIMKGLGSGDEIEVMRIVKNVKNE</sequence>
<dbReference type="EMBL" id="CAXDID020000001">
    <property type="protein sequence ID" value="CAL5970458.1"/>
    <property type="molecule type" value="Genomic_DNA"/>
</dbReference>